<dbReference type="RefSeq" id="WP_003632135.1">
    <property type="nucleotide sequence ID" value="NC_013861.1"/>
</dbReference>
<dbReference type="STRING" id="661367.LLO_1162"/>
<dbReference type="InterPro" id="IPR011050">
    <property type="entry name" value="Pectin_lyase_fold/virulence"/>
</dbReference>
<keyword evidence="2 6" id="KW-0378">Hydrolase</keyword>
<feature type="signal peptide" evidence="7">
    <location>
        <begin position="1"/>
        <end position="26"/>
    </location>
</feature>
<comment type="similarity">
    <text evidence="1 6">Belongs to the glycosyl hydrolase 28 family.</text>
</comment>
<dbReference type="HOGENOM" id="CLU_694074_0_0_6"/>
<keyword evidence="4" id="KW-0325">Glycoprotein</keyword>
<dbReference type="EMBL" id="FN650140">
    <property type="protein sequence ID" value="CBJ11519.1"/>
    <property type="molecule type" value="Genomic_DNA"/>
</dbReference>
<dbReference type="Gene3D" id="2.160.20.10">
    <property type="entry name" value="Single-stranded right-handed beta-helix, Pectin lyase-like"/>
    <property type="match status" value="1"/>
</dbReference>
<organism evidence="8 9">
    <name type="scientific">Legionella longbeachae serogroup 1 (strain NSW150)</name>
    <dbReference type="NCBI Taxonomy" id="661367"/>
    <lineage>
        <taxon>Bacteria</taxon>
        <taxon>Pseudomonadati</taxon>
        <taxon>Pseudomonadota</taxon>
        <taxon>Gammaproteobacteria</taxon>
        <taxon>Legionellales</taxon>
        <taxon>Legionellaceae</taxon>
        <taxon>Legionella</taxon>
    </lineage>
</organism>
<feature type="chain" id="PRO_5003046290" evidence="7">
    <location>
        <begin position="27"/>
        <end position="397"/>
    </location>
</feature>
<keyword evidence="5 6" id="KW-0326">Glycosidase</keyword>
<evidence type="ECO:0000256" key="4">
    <source>
        <dbReference type="ARBA" id="ARBA00023180"/>
    </source>
</evidence>
<dbReference type="Proteomes" id="UP000001060">
    <property type="component" value="Chromosome"/>
</dbReference>
<dbReference type="EC" id="3.2.1.67" evidence="8"/>
<proteinExistence type="inferred from homology"/>
<gene>
    <name evidence="8" type="ordered locus">LLO_1162</name>
</gene>
<evidence type="ECO:0000256" key="5">
    <source>
        <dbReference type="ARBA" id="ARBA00023295"/>
    </source>
</evidence>
<dbReference type="CAZy" id="GH28">
    <property type="family name" value="Glycoside Hydrolase Family 28"/>
</dbReference>
<keyword evidence="3" id="KW-1015">Disulfide bond</keyword>
<dbReference type="PANTHER" id="PTHR31736">
    <property type="match status" value="1"/>
</dbReference>
<dbReference type="InterPro" id="IPR000743">
    <property type="entry name" value="Glyco_hydro_28"/>
</dbReference>
<dbReference type="OrthoDB" id="9795222at2"/>
<sequence>MNNLFLAKLSFVALIGTSFYSNSTLASIITKCSPAKNGTKCVFSGTGSNLTDLMNKTIKQYPKDLTLIINQSNTLKPLTISNSNNITISLAANVTLKAPKRKDSSWKNQNALITVENSNNFILKGSSSSTSIIDGQGSTWWNQVNDRPVLVEINNTSGITVQFIELINSPKYNLHIVSSDNININNIAINAPADSPNTDGVNTHNISNMSIDTITVNNGDDGIAVNSDQGPSSAIRINNVTLINGHGLSIGSQVYNPVFDMTVNKVSFKNSSHGLRIKTRCPSEDPSKCPQTKTGSVSNISYENITMTGVVYPLYFDLDYGTNGNYSYVNLSNITYSNVVATNSKNPASLICSENNGCTNIVFNSVNIDTNGNCQGINGGSYDKVVPCPFNHNAVPH</sequence>
<evidence type="ECO:0000256" key="3">
    <source>
        <dbReference type="ARBA" id="ARBA00023157"/>
    </source>
</evidence>
<dbReference type="KEGG" id="llo:LLO_1162"/>
<evidence type="ECO:0000256" key="7">
    <source>
        <dbReference type="SAM" id="SignalP"/>
    </source>
</evidence>
<dbReference type="GO" id="GO:0004650">
    <property type="term" value="F:polygalacturonase activity"/>
    <property type="evidence" value="ECO:0007669"/>
    <property type="project" value="InterPro"/>
</dbReference>
<accession>D3HRJ1</accession>
<keyword evidence="9" id="KW-1185">Reference proteome</keyword>
<dbReference type="SUPFAM" id="SSF51126">
    <property type="entry name" value="Pectin lyase-like"/>
    <property type="match status" value="1"/>
</dbReference>
<evidence type="ECO:0000256" key="6">
    <source>
        <dbReference type="RuleBase" id="RU361169"/>
    </source>
</evidence>
<evidence type="ECO:0000313" key="9">
    <source>
        <dbReference type="Proteomes" id="UP000001060"/>
    </source>
</evidence>
<dbReference type="GO" id="GO:0047911">
    <property type="term" value="F:galacturan 1,4-alpha-galacturonidase activity"/>
    <property type="evidence" value="ECO:0007669"/>
    <property type="project" value="UniProtKB-EC"/>
</dbReference>
<evidence type="ECO:0000313" key="8">
    <source>
        <dbReference type="EMBL" id="CBJ11519.1"/>
    </source>
</evidence>
<dbReference type="eggNOG" id="COG5434">
    <property type="taxonomic scope" value="Bacteria"/>
</dbReference>
<dbReference type="GeneID" id="40925389"/>
<dbReference type="AlphaFoldDB" id="D3HRJ1"/>
<dbReference type="Pfam" id="PF00295">
    <property type="entry name" value="Glyco_hydro_28"/>
    <property type="match status" value="1"/>
</dbReference>
<dbReference type="PANTHER" id="PTHR31736:SF19">
    <property type="entry name" value="PECTIN LYASE SUPERFAMILY PROTEIN-RELATED"/>
    <property type="match status" value="1"/>
</dbReference>
<name>D3HRJ1_LEGLN</name>
<evidence type="ECO:0000256" key="2">
    <source>
        <dbReference type="ARBA" id="ARBA00022801"/>
    </source>
</evidence>
<keyword evidence="7" id="KW-0732">Signal</keyword>
<dbReference type="GO" id="GO:0046576">
    <property type="term" value="F:rhamnogalacturonan alpha-L-rhamnopyranosyl-(1-&gt;4)-alpha-D-galactopyranosyluronide lyase activity"/>
    <property type="evidence" value="ECO:0007669"/>
    <property type="project" value="UniProtKB-ARBA"/>
</dbReference>
<reference evidence="8 9" key="1">
    <citation type="journal article" date="2010" name="PLoS Genet.">
        <title>Analysis of the Legionella longbeachae genome and transcriptome uncovers unique strategies to cause Legionnaires' disease.</title>
        <authorList>
            <person name="Cazalet C."/>
            <person name="Gomez-Valero L."/>
            <person name="Rusniok C."/>
            <person name="Lomma M."/>
            <person name="Dervins-Ravault D."/>
            <person name="Newton H."/>
            <person name="Sansom F."/>
            <person name="Jarraud S."/>
            <person name="Zidane N."/>
            <person name="Ma L."/>
            <person name="Bouchier C."/>
            <person name="Etienne J."/>
            <person name="Hartland E."/>
            <person name="Buchrieser C."/>
        </authorList>
    </citation>
    <scope>NUCLEOTIDE SEQUENCE [LARGE SCALE GENOMIC DNA]</scope>
    <source>
        <strain evidence="8 9">NSW150</strain>
    </source>
</reference>
<protein>
    <submittedName>
        <fullName evidence="8">Glycoside hydrolase family 28 protein / polygalacturonase family protein</fullName>
        <ecNumber evidence="8">3.2.1.67</ecNumber>
    </submittedName>
</protein>
<dbReference type="GO" id="GO:0005975">
    <property type="term" value="P:carbohydrate metabolic process"/>
    <property type="evidence" value="ECO:0007669"/>
    <property type="project" value="InterPro"/>
</dbReference>
<dbReference type="InterPro" id="IPR012334">
    <property type="entry name" value="Pectin_lyas_fold"/>
</dbReference>
<evidence type="ECO:0000256" key="1">
    <source>
        <dbReference type="ARBA" id="ARBA00008834"/>
    </source>
</evidence>